<evidence type="ECO:0000313" key="1">
    <source>
        <dbReference type="EMBL" id="MCA9380522.1"/>
    </source>
</evidence>
<organism evidence="1 2">
    <name type="scientific">Candidatus Dojkabacteria bacterium</name>
    <dbReference type="NCBI Taxonomy" id="2099670"/>
    <lineage>
        <taxon>Bacteria</taxon>
        <taxon>Candidatus Dojkabacteria</taxon>
    </lineage>
</organism>
<reference evidence="1" key="2">
    <citation type="journal article" date="2021" name="Microbiome">
        <title>Successional dynamics and alternative stable states in a saline activated sludge microbial community over 9 years.</title>
        <authorList>
            <person name="Wang Y."/>
            <person name="Ye J."/>
            <person name="Ju F."/>
            <person name="Liu L."/>
            <person name="Boyd J.A."/>
            <person name="Deng Y."/>
            <person name="Parks D.H."/>
            <person name="Jiang X."/>
            <person name="Yin X."/>
            <person name="Woodcroft B.J."/>
            <person name="Tyson G.W."/>
            <person name="Hugenholtz P."/>
            <person name="Polz M.F."/>
            <person name="Zhang T."/>
        </authorList>
    </citation>
    <scope>NUCLEOTIDE SEQUENCE</scope>
    <source>
        <strain evidence="1">HKST-UBA15</strain>
    </source>
</reference>
<comment type="caution">
    <text evidence="1">The sequence shown here is derived from an EMBL/GenBank/DDBJ whole genome shotgun (WGS) entry which is preliminary data.</text>
</comment>
<evidence type="ECO:0000313" key="2">
    <source>
        <dbReference type="Proteomes" id="UP000745577"/>
    </source>
</evidence>
<protein>
    <recommendedName>
        <fullName evidence="3">Transglutaminase domain-containing protein</fullName>
    </recommendedName>
</protein>
<dbReference type="AlphaFoldDB" id="A0A955L033"/>
<proteinExistence type="predicted"/>
<sequence>MKDYFKPYLEENFDLKDPNLFRKVTLYVRDIPYGSIGSRNPEDILKSNMGTCSGKHFLLKDIYEYLGFEVKDMIAIHFFNNLPVKLSDELIELLNEGKIPDPHNFLRVKRFDEWLDIDITWDKSLVGLGFEINENWDGKSNMNICVVPEEILEMENSLEFKENFTAELDEKTQDRRKEFIKELSEYLGKYRN</sequence>
<dbReference type="EMBL" id="JAGQLL010000077">
    <property type="protein sequence ID" value="MCA9380522.1"/>
    <property type="molecule type" value="Genomic_DNA"/>
</dbReference>
<evidence type="ECO:0008006" key="3">
    <source>
        <dbReference type="Google" id="ProtNLM"/>
    </source>
</evidence>
<name>A0A955L033_9BACT</name>
<accession>A0A955L033</accession>
<dbReference type="Proteomes" id="UP000745577">
    <property type="component" value="Unassembled WGS sequence"/>
</dbReference>
<gene>
    <name evidence="1" type="ORF">KC675_05070</name>
</gene>
<reference evidence="1" key="1">
    <citation type="submission" date="2020-04" db="EMBL/GenBank/DDBJ databases">
        <authorList>
            <person name="Zhang T."/>
        </authorList>
    </citation>
    <scope>NUCLEOTIDE SEQUENCE</scope>
    <source>
        <strain evidence="1">HKST-UBA15</strain>
    </source>
</reference>